<proteinExistence type="predicted"/>
<protein>
    <submittedName>
        <fullName evidence="2">Lysophospholipase L1-like esterase</fullName>
    </submittedName>
</protein>
<feature type="domain" description="SGNH hydrolase-type esterase" evidence="1">
    <location>
        <begin position="61"/>
        <end position="221"/>
    </location>
</feature>
<keyword evidence="3" id="KW-1185">Reference proteome</keyword>
<dbReference type="CDD" id="cd00229">
    <property type="entry name" value="SGNH_hydrolase"/>
    <property type="match status" value="1"/>
</dbReference>
<accession>A0A7Y9RTZ9</accession>
<dbReference type="RefSeq" id="WP_179516674.1">
    <property type="nucleotide sequence ID" value="NZ_JACCAC010000001.1"/>
</dbReference>
<evidence type="ECO:0000259" key="1">
    <source>
        <dbReference type="Pfam" id="PF13472"/>
    </source>
</evidence>
<dbReference type="InterPro" id="IPR036514">
    <property type="entry name" value="SGNH_hydro_sf"/>
</dbReference>
<dbReference type="EMBL" id="JACCAC010000001">
    <property type="protein sequence ID" value="NYG53945.1"/>
    <property type="molecule type" value="Genomic_DNA"/>
</dbReference>
<dbReference type="PANTHER" id="PTHR30383">
    <property type="entry name" value="THIOESTERASE 1/PROTEASE 1/LYSOPHOSPHOLIPASE L1"/>
    <property type="match status" value="1"/>
</dbReference>
<dbReference type="InterPro" id="IPR051532">
    <property type="entry name" value="Ester_Hydrolysis_Enzymes"/>
</dbReference>
<reference evidence="2 3" key="1">
    <citation type="submission" date="2020-07" db="EMBL/GenBank/DDBJ databases">
        <title>Sequencing the genomes of 1000 actinobacteria strains.</title>
        <authorList>
            <person name="Klenk H.-P."/>
        </authorList>
    </citation>
    <scope>NUCLEOTIDE SEQUENCE [LARGE SCALE GENOMIC DNA]</scope>
    <source>
        <strain evidence="2 3">DSM 24552</strain>
    </source>
</reference>
<dbReference type="AlphaFoldDB" id="A0A7Y9RTZ9"/>
<dbReference type="InterPro" id="IPR013830">
    <property type="entry name" value="SGNH_hydro"/>
</dbReference>
<dbReference type="PANTHER" id="PTHR30383:SF5">
    <property type="entry name" value="SGNH HYDROLASE-TYPE ESTERASE DOMAIN-CONTAINING PROTEIN"/>
    <property type="match status" value="1"/>
</dbReference>
<dbReference type="GO" id="GO:0004622">
    <property type="term" value="F:phosphatidylcholine lysophospholipase activity"/>
    <property type="evidence" value="ECO:0007669"/>
    <property type="project" value="TreeGrafter"/>
</dbReference>
<sequence>MRPADLDYDNRTGRGPGRVVRTAAAVLPGVARVWDRVEPYADAWHAHNRAVLGRPGRRWFVLGDSMSQGVGASRHDRGWVGQLARRLAADGLELQVLNLSATGARADDVVAQQLPLVERIGVREGDLTTVLVGSNDLYGGRAARRRLPAAYAALVAGVPPGTVVATLPRAHGVASRANAHVEEAAAVGRVRLLDLRTLGPDSWRGLLASDLFHPNDAGYAAIADAFEPTVRRALA</sequence>
<dbReference type="Gene3D" id="3.40.50.1110">
    <property type="entry name" value="SGNH hydrolase"/>
    <property type="match status" value="1"/>
</dbReference>
<organism evidence="2 3">
    <name type="scientific">Nocardioides perillae</name>
    <dbReference type="NCBI Taxonomy" id="1119534"/>
    <lineage>
        <taxon>Bacteria</taxon>
        <taxon>Bacillati</taxon>
        <taxon>Actinomycetota</taxon>
        <taxon>Actinomycetes</taxon>
        <taxon>Propionibacteriales</taxon>
        <taxon>Nocardioidaceae</taxon>
        <taxon>Nocardioides</taxon>
    </lineage>
</organism>
<gene>
    <name evidence="2" type="ORF">BJ989_000249</name>
</gene>
<name>A0A7Y9RTZ9_9ACTN</name>
<evidence type="ECO:0000313" key="2">
    <source>
        <dbReference type="EMBL" id="NYG53945.1"/>
    </source>
</evidence>
<comment type="caution">
    <text evidence="2">The sequence shown here is derived from an EMBL/GenBank/DDBJ whole genome shotgun (WGS) entry which is preliminary data.</text>
</comment>
<evidence type="ECO:0000313" key="3">
    <source>
        <dbReference type="Proteomes" id="UP000544110"/>
    </source>
</evidence>
<dbReference type="Pfam" id="PF13472">
    <property type="entry name" value="Lipase_GDSL_2"/>
    <property type="match status" value="1"/>
</dbReference>
<dbReference type="Proteomes" id="UP000544110">
    <property type="component" value="Unassembled WGS sequence"/>
</dbReference>
<dbReference type="SUPFAM" id="SSF52266">
    <property type="entry name" value="SGNH hydrolase"/>
    <property type="match status" value="1"/>
</dbReference>